<proteinExistence type="predicted"/>
<evidence type="ECO:0000256" key="1">
    <source>
        <dbReference type="SAM" id="MobiDB-lite"/>
    </source>
</evidence>
<reference evidence="2" key="1">
    <citation type="submission" date="2019-08" db="EMBL/GenBank/DDBJ databases">
        <title>The improved chromosome-level genome for the pearl oyster Pinctada fucata martensii using PacBio sequencing and Hi-C.</title>
        <authorList>
            <person name="Zheng Z."/>
        </authorList>
    </citation>
    <scope>NUCLEOTIDE SEQUENCE</scope>
    <source>
        <strain evidence="2">ZZ-2019</strain>
        <tissue evidence="2">Adductor muscle</tissue>
    </source>
</reference>
<keyword evidence="3" id="KW-1185">Reference proteome</keyword>
<feature type="compositionally biased region" description="Basic and acidic residues" evidence="1">
    <location>
        <begin position="25"/>
        <end position="49"/>
    </location>
</feature>
<evidence type="ECO:0000313" key="2">
    <source>
        <dbReference type="EMBL" id="KAK3098639.1"/>
    </source>
</evidence>
<accession>A0AA89BY27</accession>
<evidence type="ECO:0000313" key="3">
    <source>
        <dbReference type="Proteomes" id="UP001186944"/>
    </source>
</evidence>
<organism evidence="2 3">
    <name type="scientific">Pinctada imbricata</name>
    <name type="common">Atlantic pearl-oyster</name>
    <name type="synonym">Pinctada martensii</name>
    <dbReference type="NCBI Taxonomy" id="66713"/>
    <lineage>
        <taxon>Eukaryota</taxon>
        <taxon>Metazoa</taxon>
        <taxon>Spiralia</taxon>
        <taxon>Lophotrochozoa</taxon>
        <taxon>Mollusca</taxon>
        <taxon>Bivalvia</taxon>
        <taxon>Autobranchia</taxon>
        <taxon>Pteriomorphia</taxon>
        <taxon>Pterioida</taxon>
        <taxon>Pterioidea</taxon>
        <taxon>Pteriidae</taxon>
        <taxon>Pinctada</taxon>
    </lineage>
</organism>
<gene>
    <name evidence="2" type="ORF">FSP39_021476</name>
</gene>
<dbReference type="EMBL" id="VSWD01000007">
    <property type="protein sequence ID" value="KAK3098639.1"/>
    <property type="molecule type" value="Genomic_DNA"/>
</dbReference>
<name>A0AA89BY27_PINIB</name>
<comment type="caution">
    <text evidence="2">The sequence shown here is derived from an EMBL/GenBank/DDBJ whole genome shotgun (WGS) entry which is preliminary data.</text>
</comment>
<dbReference type="Proteomes" id="UP001186944">
    <property type="component" value="Unassembled WGS sequence"/>
</dbReference>
<feature type="compositionally biased region" description="Polar residues" evidence="1">
    <location>
        <begin position="1"/>
        <end position="10"/>
    </location>
</feature>
<sequence length="190" mass="21719">MTISLYTAQDRQFRKSETEGIQNQDKTETKANKQKPPPHEKKRTPDMRGRPGAQEEEASPACMQHPQLQFGRTVTSDFYCEMGQTPSVGMEREMNELHMKACLYAGIKYAGYMREDGVSQPLNPEVVLDGFVFITMAKKQSVINNKLTYSVVYMWRTPFTNSYLIVLLHSMTSQERRTKGIMASYTKSAL</sequence>
<protein>
    <submittedName>
        <fullName evidence="2">Uncharacterized protein</fullName>
    </submittedName>
</protein>
<dbReference type="AlphaFoldDB" id="A0AA89BY27"/>
<feature type="region of interest" description="Disordered" evidence="1">
    <location>
        <begin position="1"/>
        <end position="66"/>
    </location>
</feature>